<feature type="transmembrane region" description="Helical" evidence="9">
    <location>
        <begin position="124"/>
        <end position="147"/>
    </location>
</feature>
<feature type="transmembrane region" description="Helical" evidence="9">
    <location>
        <begin position="39"/>
        <end position="59"/>
    </location>
</feature>
<dbReference type="PROSITE" id="PS01219">
    <property type="entry name" value="AMMONIUM_TRANSP"/>
    <property type="match status" value="1"/>
</dbReference>
<dbReference type="SUPFAM" id="SSF111352">
    <property type="entry name" value="Ammonium transporter"/>
    <property type="match status" value="1"/>
</dbReference>
<keyword evidence="4 9" id="KW-0812">Transmembrane</keyword>
<keyword evidence="5 9" id="KW-1133">Transmembrane helix</keyword>
<reference evidence="11" key="1">
    <citation type="journal article" date="2021" name="PeerJ">
        <title>Extensive microbial diversity within the chicken gut microbiome revealed by metagenomics and culture.</title>
        <authorList>
            <person name="Gilroy R."/>
            <person name="Ravi A."/>
            <person name="Getino M."/>
            <person name="Pursley I."/>
            <person name="Horton D.L."/>
            <person name="Alikhan N.F."/>
            <person name="Baker D."/>
            <person name="Gharbi K."/>
            <person name="Hall N."/>
            <person name="Watson M."/>
            <person name="Adriaenssens E.M."/>
            <person name="Foster-Nyarko E."/>
            <person name="Jarju S."/>
            <person name="Secka A."/>
            <person name="Antonio M."/>
            <person name="Oren A."/>
            <person name="Chaudhuri R.R."/>
            <person name="La Ragione R."/>
            <person name="Hildebrand F."/>
            <person name="Pallen M.J."/>
        </authorList>
    </citation>
    <scope>NUCLEOTIDE SEQUENCE</scope>
    <source>
        <strain evidence="11">ChiSxjej3B15-572</strain>
    </source>
</reference>
<dbReference type="PANTHER" id="PTHR43029:SF10">
    <property type="entry name" value="AMMONIUM TRANSPORTER MEP2"/>
    <property type="match status" value="1"/>
</dbReference>
<comment type="similarity">
    <text evidence="2">Belongs to the ammonia transporter channel (TC 1.A.11.2) family.</text>
</comment>
<dbReference type="EMBL" id="DXFH01000028">
    <property type="protein sequence ID" value="HIX36167.1"/>
    <property type="molecule type" value="Genomic_DNA"/>
</dbReference>
<evidence type="ECO:0000256" key="5">
    <source>
        <dbReference type="ARBA" id="ARBA00022989"/>
    </source>
</evidence>
<feature type="transmembrane region" description="Helical" evidence="9">
    <location>
        <begin position="348"/>
        <end position="371"/>
    </location>
</feature>
<reference evidence="11" key="2">
    <citation type="submission" date="2021-04" db="EMBL/GenBank/DDBJ databases">
        <authorList>
            <person name="Gilroy R."/>
        </authorList>
    </citation>
    <scope>NUCLEOTIDE SEQUENCE</scope>
    <source>
        <strain evidence="11">ChiSxjej3B15-572</strain>
    </source>
</reference>
<organism evidence="11 12">
    <name type="scientific">Candidatus Limosilactobacillus merdigallinarum</name>
    <dbReference type="NCBI Taxonomy" id="2838652"/>
    <lineage>
        <taxon>Bacteria</taxon>
        <taxon>Bacillati</taxon>
        <taxon>Bacillota</taxon>
        <taxon>Bacilli</taxon>
        <taxon>Lactobacillales</taxon>
        <taxon>Lactobacillaceae</taxon>
        <taxon>Limosilactobacillus</taxon>
    </lineage>
</organism>
<comment type="caution">
    <text evidence="11">The sequence shown here is derived from an EMBL/GenBank/DDBJ whole genome shotgun (WGS) entry which is preliminary data.</text>
</comment>
<dbReference type="InterPro" id="IPR018047">
    <property type="entry name" value="Ammonium_transpt_CS"/>
</dbReference>
<feature type="transmembrane region" description="Helical" evidence="9">
    <location>
        <begin position="97"/>
        <end position="117"/>
    </location>
</feature>
<dbReference type="Gene3D" id="1.10.3430.10">
    <property type="entry name" value="Ammonium transporter AmtB like domains"/>
    <property type="match status" value="1"/>
</dbReference>
<feature type="transmembrane region" description="Helical" evidence="9">
    <location>
        <begin position="273"/>
        <end position="294"/>
    </location>
</feature>
<feature type="transmembrane region" description="Helical" evidence="9">
    <location>
        <begin position="159"/>
        <end position="180"/>
    </location>
</feature>
<evidence type="ECO:0000313" key="11">
    <source>
        <dbReference type="EMBL" id="HIX36167.1"/>
    </source>
</evidence>
<evidence type="ECO:0000256" key="3">
    <source>
        <dbReference type="ARBA" id="ARBA00022448"/>
    </source>
</evidence>
<evidence type="ECO:0000256" key="7">
    <source>
        <dbReference type="ARBA" id="ARBA00023177"/>
    </source>
</evidence>
<gene>
    <name evidence="11" type="ORF">H9856_07285</name>
</gene>
<feature type="transmembrane region" description="Helical" evidence="9">
    <location>
        <begin position="6"/>
        <end position="27"/>
    </location>
</feature>
<evidence type="ECO:0000256" key="4">
    <source>
        <dbReference type="ARBA" id="ARBA00022692"/>
    </source>
</evidence>
<name>A0A9D1VIQ7_9LACO</name>
<evidence type="ECO:0000256" key="9">
    <source>
        <dbReference type="SAM" id="Phobius"/>
    </source>
</evidence>
<accession>A0A9D1VIQ7</accession>
<dbReference type="GO" id="GO:0005886">
    <property type="term" value="C:plasma membrane"/>
    <property type="evidence" value="ECO:0007669"/>
    <property type="project" value="TreeGrafter"/>
</dbReference>
<evidence type="ECO:0000256" key="8">
    <source>
        <dbReference type="ARBA" id="ARBA00050025"/>
    </source>
</evidence>
<keyword evidence="7" id="KW-0924">Ammonia transport</keyword>
<evidence type="ECO:0000256" key="1">
    <source>
        <dbReference type="ARBA" id="ARBA00004141"/>
    </source>
</evidence>
<feature type="transmembrane region" description="Helical" evidence="9">
    <location>
        <begin position="250"/>
        <end position="267"/>
    </location>
</feature>
<dbReference type="GO" id="GO:0008519">
    <property type="term" value="F:ammonium channel activity"/>
    <property type="evidence" value="ECO:0007669"/>
    <property type="project" value="InterPro"/>
</dbReference>
<keyword evidence="3" id="KW-0813">Transport</keyword>
<comment type="subcellular location">
    <subcellularLocation>
        <location evidence="1">Membrane</location>
        <topology evidence="1">Multi-pass membrane protein</topology>
    </subcellularLocation>
</comment>
<dbReference type="PANTHER" id="PTHR43029">
    <property type="entry name" value="AMMONIUM TRANSPORTER MEP2"/>
    <property type="match status" value="1"/>
</dbReference>
<dbReference type="InterPro" id="IPR029020">
    <property type="entry name" value="Ammonium/urea_transptr"/>
</dbReference>
<feature type="domain" description="Ammonium transporter AmtB-like" evidence="10">
    <location>
        <begin position="8"/>
        <end position="382"/>
    </location>
</feature>
<evidence type="ECO:0000313" key="12">
    <source>
        <dbReference type="Proteomes" id="UP000824231"/>
    </source>
</evidence>
<dbReference type="AlphaFoldDB" id="A0A9D1VIQ7"/>
<evidence type="ECO:0000256" key="2">
    <source>
        <dbReference type="ARBA" id="ARBA00005887"/>
    </source>
</evidence>
<evidence type="ECO:0000256" key="6">
    <source>
        <dbReference type="ARBA" id="ARBA00023136"/>
    </source>
</evidence>
<dbReference type="InterPro" id="IPR024041">
    <property type="entry name" value="NH4_transpt_AmtB-like_dom"/>
</dbReference>
<proteinExistence type="inferred from homology"/>
<dbReference type="Pfam" id="PF00909">
    <property type="entry name" value="Ammonium_transp"/>
    <property type="match status" value="1"/>
</dbReference>
<feature type="transmembrane region" description="Helical" evidence="9">
    <location>
        <begin position="306"/>
        <end position="328"/>
    </location>
</feature>
<protein>
    <recommendedName>
        <fullName evidence="8">Ammonium transporter</fullName>
    </recommendedName>
</protein>
<evidence type="ECO:0000259" key="10">
    <source>
        <dbReference type="Pfam" id="PF00909"/>
    </source>
</evidence>
<dbReference type="Proteomes" id="UP000824231">
    <property type="component" value="Unassembled WGS sequence"/>
</dbReference>
<keyword evidence="6 9" id="KW-0472">Membrane</keyword>
<feature type="transmembrane region" description="Helical" evidence="9">
    <location>
        <begin position="192"/>
        <end position="210"/>
    </location>
</feature>
<dbReference type="InterPro" id="IPR001905">
    <property type="entry name" value="Ammonium_transpt"/>
</dbReference>
<feature type="transmembrane region" description="Helical" evidence="9">
    <location>
        <begin position="222"/>
        <end position="243"/>
    </location>
</feature>
<sequence>MSQANTLFVMIASILVLLMTPGLAFFYGGLINHRHANNMLLTIFMMCGLAVILWITVGYSLSFSGNHWGIIGNLHNILMINVSINAVTKTGIPIGDYTMFFMMFAIITPAIFCGSVVGHGRFNFLIIFTICWSIFVYYPLVHMVWATHGFLASLGAVDFAGGLVVHVNSGITALILSAWVGRRKEVYAHHNNLSWVLIGTALLWIGWYGFNAGSALAVDDTAVQAMFTTTIACSTAMVTWMLLDRYRLNHVTLAGVCNGAVTGLVAITPNAGYVTLGGSIIIGMVGAIISQSFITQVKPHLAIDDVIDAFGCHGISGIWGSIATGIFASHQISGQVPNGLLFGGGFHLLIIQTAVTLLTITFITIMDIILIKALTIALPVSIDSRKLAAVQSKNA</sequence>